<dbReference type="Proteomes" id="UP001470230">
    <property type="component" value="Unassembled WGS sequence"/>
</dbReference>
<proteinExistence type="predicted"/>
<dbReference type="EMBL" id="JAPFFF010000002">
    <property type="protein sequence ID" value="KAK8896990.1"/>
    <property type="molecule type" value="Genomic_DNA"/>
</dbReference>
<keyword evidence="2" id="KW-1185">Reference proteome</keyword>
<evidence type="ECO:0000313" key="1">
    <source>
        <dbReference type="EMBL" id="KAK8896990.1"/>
    </source>
</evidence>
<protein>
    <submittedName>
        <fullName evidence="1">Uncharacterized protein</fullName>
    </submittedName>
</protein>
<evidence type="ECO:0000313" key="2">
    <source>
        <dbReference type="Proteomes" id="UP001470230"/>
    </source>
</evidence>
<sequence length="138" mass="15966">MMKKKRSKVPPGLSRKMNSEKAVAKNLLNNFVAKGSKGQTLIEDMLGFPITQISLKALINFAILVSGLCDIKFERNYKRKKDLIVKWFNDNEEFIVPFKNYFKVIADDNDDDQNEEEKGQNNLVFNFSNEIMLNIDEK</sequence>
<reference evidence="1 2" key="1">
    <citation type="submission" date="2024-04" db="EMBL/GenBank/DDBJ databases">
        <title>Tritrichomonas musculus Genome.</title>
        <authorList>
            <person name="Alves-Ferreira E."/>
            <person name="Grigg M."/>
            <person name="Lorenzi H."/>
            <person name="Galac M."/>
        </authorList>
    </citation>
    <scope>NUCLEOTIDE SEQUENCE [LARGE SCALE GENOMIC DNA]</scope>
    <source>
        <strain evidence="1 2">EAF2021</strain>
    </source>
</reference>
<organism evidence="1 2">
    <name type="scientific">Tritrichomonas musculus</name>
    <dbReference type="NCBI Taxonomy" id="1915356"/>
    <lineage>
        <taxon>Eukaryota</taxon>
        <taxon>Metamonada</taxon>
        <taxon>Parabasalia</taxon>
        <taxon>Tritrichomonadida</taxon>
        <taxon>Tritrichomonadidae</taxon>
        <taxon>Tritrichomonas</taxon>
    </lineage>
</organism>
<comment type="caution">
    <text evidence="1">The sequence shown here is derived from an EMBL/GenBank/DDBJ whole genome shotgun (WGS) entry which is preliminary data.</text>
</comment>
<gene>
    <name evidence="1" type="ORF">M9Y10_014920</name>
</gene>
<accession>A0ABR2L413</accession>
<name>A0ABR2L413_9EUKA</name>